<organism evidence="1 2">
    <name type="scientific">Helianthus annuus</name>
    <name type="common">Common sunflower</name>
    <dbReference type="NCBI Taxonomy" id="4232"/>
    <lineage>
        <taxon>Eukaryota</taxon>
        <taxon>Viridiplantae</taxon>
        <taxon>Streptophyta</taxon>
        <taxon>Embryophyta</taxon>
        <taxon>Tracheophyta</taxon>
        <taxon>Spermatophyta</taxon>
        <taxon>Magnoliopsida</taxon>
        <taxon>eudicotyledons</taxon>
        <taxon>Gunneridae</taxon>
        <taxon>Pentapetalae</taxon>
        <taxon>asterids</taxon>
        <taxon>campanulids</taxon>
        <taxon>Asterales</taxon>
        <taxon>Asteraceae</taxon>
        <taxon>Asteroideae</taxon>
        <taxon>Heliantheae alliance</taxon>
        <taxon>Heliantheae</taxon>
        <taxon>Helianthus</taxon>
    </lineage>
</organism>
<name>A0A251TM35_HELAN</name>
<proteinExistence type="predicted"/>
<dbReference type="Proteomes" id="UP000215914">
    <property type="component" value="Chromosome 10"/>
</dbReference>
<reference evidence="2" key="1">
    <citation type="journal article" date="2017" name="Nature">
        <title>The sunflower genome provides insights into oil metabolism, flowering and Asterid evolution.</title>
        <authorList>
            <person name="Badouin H."/>
            <person name="Gouzy J."/>
            <person name="Grassa C.J."/>
            <person name="Murat F."/>
            <person name="Staton S.E."/>
            <person name="Cottret L."/>
            <person name="Lelandais-Briere C."/>
            <person name="Owens G.L."/>
            <person name="Carrere S."/>
            <person name="Mayjonade B."/>
            <person name="Legrand L."/>
            <person name="Gill N."/>
            <person name="Kane N.C."/>
            <person name="Bowers J.E."/>
            <person name="Hubner S."/>
            <person name="Bellec A."/>
            <person name="Berard A."/>
            <person name="Berges H."/>
            <person name="Blanchet N."/>
            <person name="Boniface M.C."/>
            <person name="Brunel D."/>
            <person name="Catrice O."/>
            <person name="Chaidir N."/>
            <person name="Claudel C."/>
            <person name="Donnadieu C."/>
            <person name="Faraut T."/>
            <person name="Fievet G."/>
            <person name="Helmstetter N."/>
            <person name="King M."/>
            <person name="Knapp S.J."/>
            <person name="Lai Z."/>
            <person name="Le Paslier M.C."/>
            <person name="Lippi Y."/>
            <person name="Lorenzon L."/>
            <person name="Mandel J.R."/>
            <person name="Marage G."/>
            <person name="Marchand G."/>
            <person name="Marquand E."/>
            <person name="Bret-Mestries E."/>
            <person name="Morien E."/>
            <person name="Nambeesan S."/>
            <person name="Nguyen T."/>
            <person name="Pegot-Espagnet P."/>
            <person name="Pouilly N."/>
            <person name="Raftis F."/>
            <person name="Sallet E."/>
            <person name="Schiex T."/>
            <person name="Thomas J."/>
            <person name="Vandecasteele C."/>
            <person name="Vares D."/>
            <person name="Vear F."/>
            <person name="Vautrin S."/>
            <person name="Crespi M."/>
            <person name="Mangin B."/>
            <person name="Burke J.M."/>
            <person name="Salse J."/>
            <person name="Munos S."/>
            <person name="Vincourt P."/>
            <person name="Rieseberg L.H."/>
            <person name="Langlade N.B."/>
        </authorList>
    </citation>
    <scope>NUCLEOTIDE SEQUENCE [LARGE SCALE GENOMIC DNA]</scope>
    <source>
        <strain evidence="2">cv. SF193</strain>
    </source>
</reference>
<sequence>MFGRHHLPTGKSSIQATWRIGASACSCYVIPNASASLFKCKSSIQATWRIGASACSCYVIPNASASLFKCFYGFMFNPRNCVKLLMNMC</sequence>
<dbReference type="InParanoid" id="A0A251TM35"/>
<dbReference type="EMBL" id="CM007899">
    <property type="protein sequence ID" value="OTG11682.1"/>
    <property type="molecule type" value="Genomic_DNA"/>
</dbReference>
<keyword evidence="2" id="KW-1185">Reference proteome</keyword>
<evidence type="ECO:0000313" key="2">
    <source>
        <dbReference type="Proteomes" id="UP000215914"/>
    </source>
</evidence>
<gene>
    <name evidence="1" type="ORF">HannXRQ_Chr10g0301441</name>
</gene>
<evidence type="ECO:0000313" key="1">
    <source>
        <dbReference type="EMBL" id="OTG11682.1"/>
    </source>
</evidence>
<accession>A0A251TM35</accession>
<protein>
    <submittedName>
        <fullName evidence="1">Uncharacterized protein</fullName>
    </submittedName>
</protein>
<dbReference type="AlphaFoldDB" id="A0A251TM35"/>